<dbReference type="Pfam" id="PF24167">
    <property type="entry name" value="DUF7411"/>
    <property type="match status" value="1"/>
</dbReference>
<dbReference type="NCBIfam" id="NF011155">
    <property type="entry name" value="PRK14561.1"/>
    <property type="match status" value="1"/>
</dbReference>
<dbReference type="InterPro" id="IPR014729">
    <property type="entry name" value="Rossmann-like_a/b/a_fold"/>
</dbReference>
<proteinExistence type="predicted"/>
<dbReference type="AlphaFoldDB" id="A0A832Z6K1"/>
<dbReference type="InterPro" id="IPR055834">
    <property type="entry name" value="DUF7411"/>
</dbReference>
<evidence type="ECO:0000313" key="1">
    <source>
        <dbReference type="EMBL" id="HIP83997.1"/>
    </source>
</evidence>
<name>A0A832Z6K1_9EURY</name>
<evidence type="ECO:0000313" key="3">
    <source>
        <dbReference type="Proteomes" id="UP000643554"/>
    </source>
</evidence>
<dbReference type="Proteomes" id="UP000643554">
    <property type="component" value="Unassembled WGS sequence"/>
</dbReference>
<organism evidence="1 3">
    <name type="scientific">Methanothermococcus okinawensis</name>
    <dbReference type="NCBI Taxonomy" id="155863"/>
    <lineage>
        <taxon>Archaea</taxon>
        <taxon>Methanobacteriati</taxon>
        <taxon>Methanobacteriota</taxon>
        <taxon>Methanomada group</taxon>
        <taxon>Methanococci</taxon>
        <taxon>Methanococcales</taxon>
        <taxon>Methanococcaceae</taxon>
        <taxon>Methanothermococcus</taxon>
    </lineage>
</organism>
<dbReference type="Gene3D" id="3.40.50.620">
    <property type="entry name" value="HUPs"/>
    <property type="match status" value="1"/>
</dbReference>
<comment type="caution">
    <text evidence="1">The sequence shown here is derived from an EMBL/GenBank/DDBJ whole genome shotgun (WGS) entry which is preliminary data.</text>
</comment>
<evidence type="ECO:0000313" key="2">
    <source>
        <dbReference type="EMBL" id="HIP91208.1"/>
    </source>
</evidence>
<dbReference type="EMBL" id="DQUI01000017">
    <property type="protein sequence ID" value="HIP83997.1"/>
    <property type="molecule type" value="Genomic_DNA"/>
</dbReference>
<accession>A0A832Z6K1</accession>
<reference evidence="1" key="1">
    <citation type="journal article" date="2020" name="ISME J.">
        <title>Gammaproteobacteria mediating utilization of methyl-, sulfur- and petroleum organic compounds in deep ocean hydrothermal plumes.</title>
        <authorList>
            <person name="Zhou Z."/>
            <person name="Liu Y."/>
            <person name="Pan J."/>
            <person name="Cron B.R."/>
            <person name="Toner B.M."/>
            <person name="Anantharaman K."/>
            <person name="Breier J.A."/>
            <person name="Dick G.J."/>
            <person name="Li M."/>
        </authorList>
    </citation>
    <scope>NUCLEOTIDE SEQUENCE</scope>
    <source>
        <strain evidence="1">SZUA-1453</strain>
        <strain evidence="2">SZUA-1471</strain>
    </source>
</reference>
<dbReference type="EMBL" id="DQUO01000030">
    <property type="protein sequence ID" value="HIP91208.1"/>
    <property type="molecule type" value="Genomic_DNA"/>
</dbReference>
<gene>
    <name evidence="1" type="ORF">EYH15_00660</name>
    <name evidence="2" type="ORF">EYH21_02780</name>
</gene>
<dbReference type="Proteomes" id="UP000618343">
    <property type="component" value="Unassembled WGS sequence"/>
</dbReference>
<sequence length="210" mass="24475">MKKVYVLFSGGKDSSLSALLLKNLGYDVELVTVNFKILDTYRYAQETADILKMPHHVEFLDREIVERAVEIILRDGYPARGIQYLHRRVIETLADKYKVIADGIRRDDRVPRLSHSEIQSIEMKKNIEYINPLIGFGHRTVKYLVDRYFILSQGESEHILKSDYESEIRALIRAKGKDPRDYFPKHTQSRVIGLKKGEITWALQDHWGKS</sequence>
<dbReference type="SUPFAM" id="SSF52402">
    <property type="entry name" value="Adenine nucleotide alpha hydrolases-like"/>
    <property type="match status" value="1"/>
</dbReference>
<evidence type="ECO:0008006" key="4">
    <source>
        <dbReference type="Google" id="ProtNLM"/>
    </source>
</evidence>
<protein>
    <recommendedName>
        <fullName evidence="4">Queuosine synthesis-like protein</fullName>
    </recommendedName>
</protein>